<evidence type="ECO:0000256" key="1">
    <source>
        <dbReference type="SAM" id="MobiDB-lite"/>
    </source>
</evidence>
<proteinExistence type="predicted"/>
<organism evidence="3 4">
    <name type="scientific">Persicirhabdus sediminis</name>
    <dbReference type="NCBI Taxonomy" id="454144"/>
    <lineage>
        <taxon>Bacteria</taxon>
        <taxon>Pseudomonadati</taxon>
        <taxon>Verrucomicrobiota</taxon>
        <taxon>Verrucomicrobiia</taxon>
        <taxon>Verrucomicrobiales</taxon>
        <taxon>Verrucomicrobiaceae</taxon>
        <taxon>Persicirhabdus</taxon>
    </lineage>
</organism>
<keyword evidence="2" id="KW-0812">Transmembrane</keyword>
<dbReference type="AlphaFoldDB" id="A0A8J7MJG8"/>
<evidence type="ECO:0000313" key="4">
    <source>
        <dbReference type="Proteomes" id="UP000624703"/>
    </source>
</evidence>
<dbReference type="RefSeq" id="WP_200312147.1">
    <property type="nucleotide sequence ID" value="NZ_JAENIM010000043.1"/>
</dbReference>
<accession>A0A8J7MJG8</accession>
<gene>
    <name evidence="3" type="ORF">JIN82_13305</name>
</gene>
<feature type="transmembrane region" description="Helical" evidence="2">
    <location>
        <begin position="221"/>
        <end position="244"/>
    </location>
</feature>
<keyword evidence="2" id="KW-1133">Transmembrane helix</keyword>
<protein>
    <submittedName>
        <fullName evidence="3">Uncharacterized protein</fullName>
    </submittedName>
</protein>
<reference evidence="3" key="1">
    <citation type="submission" date="2021-01" db="EMBL/GenBank/DDBJ databases">
        <title>Modified the classification status of verrucomicrobia.</title>
        <authorList>
            <person name="Feng X."/>
        </authorList>
    </citation>
    <scope>NUCLEOTIDE SEQUENCE</scope>
    <source>
        <strain evidence="3">_KCTC 22039</strain>
    </source>
</reference>
<keyword evidence="4" id="KW-1185">Reference proteome</keyword>
<feature type="region of interest" description="Disordered" evidence="1">
    <location>
        <begin position="358"/>
        <end position="377"/>
    </location>
</feature>
<dbReference type="EMBL" id="JAENIM010000043">
    <property type="protein sequence ID" value="MBK1792133.1"/>
    <property type="molecule type" value="Genomic_DNA"/>
</dbReference>
<evidence type="ECO:0000313" key="3">
    <source>
        <dbReference type="EMBL" id="MBK1792133.1"/>
    </source>
</evidence>
<comment type="caution">
    <text evidence="3">The sequence shown here is derived from an EMBL/GenBank/DDBJ whole genome shotgun (WGS) entry which is preliminary data.</text>
</comment>
<keyword evidence="2" id="KW-0472">Membrane</keyword>
<evidence type="ECO:0000256" key="2">
    <source>
        <dbReference type="SAM" id="Phobius"/>
    </source>
</evidence>
<name>A0A8J7MJG8_9BACT</name>
<dbReference type="Proteomes" id="UP000624703">
    <property type="component" value="Unassembled WGS sequence"/>
</dbReference>
<sequence>MSREKALKVDLGKWQMVKMPGLSAPSHQGDYFSAEVQAILSRNFGLTFPEVVSLEGEYYYRAIDDKGIDRAAKSKAVKNIADIPKGEILRLMEGWIRSQRCLADEGLPNHVRSILLNLKVPNPRRAIQQYRLYKDDQGQERLMILWGFENKDAPAVSLEKAISSIMDVPVKHLQSILSTSMPTTTSTVAVPLAADTQQIAVMIENAKMQGQTEQKSNSSGWMMLAGCATLVAVLAIAAVAMLMFGDESHSTPVTVYRESPPMSVAAEPTELSVEAEDELAGLAEAVVEAQVVEPSPEVTASVAEVSQPAELDMLVAAAPAEKSAEVAKLEIDLDAMVAVDRTEKVADEISLDDLLVGEGEKEKSSQSESLIDMMTGN</sequence>